<evidence type="ECO:0000256" key="6">
    <source>
        <dbReference type="ARBA" id="ARBA00022989"/>
    </source>
</evidence>
<name>A0A0U9HG67_9FIRM</name>
<dbReference type="Pfam" id="PF03547">
    <property type="entry name" value="Mem_trans"/>
    <property type="match status" value="1"/>
</dbReference>
<feature type="transmembrane region" description="Helical" evidence="8">
    <location>
        <begin position="67"/>
        <end position="92"/>
    </location>
</feature>
<evidence type="ECO:0000313" key="10">
    <source>
        <dbReference type="Proteomes" id="UP000062160"/>
    </source>
</evidence>
<feature type="transmembrane region" description="Helical" evidence="8">
    <location>
        <begin position="293"/>
        <end position="315"/>
    </location>
</feature>
<feature type="transmembrane region" description="Helical" evidence="8">
    <location>
        <begin position="104"/>
        <end position="123"/>
    </location>
</feature>
<dbReference type="PANTHER" id="PTHR36838:SF1">
    <property type="entry name" value="SLR1864 PROTEIN"/>
    <property type="match status" value="1"/>
</dbReference>
<proteinExistence type="inferred from homology"/>
<feature type="transmembrane region" description="Helical" evidence="8">
    <location>
        <begin position="206"/>
        <end position="225"/>
    </location>
</feature>
<evidence type="ECO:0000256" key="3">
    <source>
        <dbReference type="ARBA" id="ARBA00022448"/>
    </source>
</evidence>
<keyword evidence="4" id="KW-1003">Cell membrane</keyword>
<feature type="transmembrane region" description="Helical" evidence="8">
    <location>
        <begin position="129"/>
        <end position="147"/>
    </location>
</feature>
<evidence type="ECO:0000256" key="5">
    <source>
        <dbReference type="ARBA" id="ARBA00022692"/>
    </source>
</evidence>
<dbReference type="InterPro" id="IPR004776">
    <property type="entry name" value="Mem_transp_PIN-like"/>
</dbReference>
<dbReference type="Proteomes" id="UP000062160">
    <property type="component" value="Unassembled WGS sequence"/>
</dbReference>
<dbReference type="AlphaFoldDB" id="A0A0U9HG67"/>
<sequence length="319" mass="35601">MGIIKAFESVLSIVLMVSVGAFLNYRHWFDDDKSNLLVDLVIKVSLPALMIYNMMSNFTKEELLNSGYGLVVPVISMAICYLISFAVAYIVGIDPSRRGAFRSMFFNSNTIFVGLPVNMALFGEKSLPYVLFYYVANTFFFWTLGVSEIRKDSTIYNEPDSSKSVFSIETLNKILSPPLIGLLIALFLILIGVRLPTFLLDTLKNLGGLTTPLSMIFIGITISAIKIQNIRFDKEVIALLIGRFIVGPATIILLSQIFYMPKLMRDVFVIQSAMPVMTNAAIISKAYGSDSEYVAIMIAMTTVLIMIVIPIYIYILSYI</sequence>
<feature type="transmembrane region" description="Helical" evidence="8">
    <location>
        <begin position="237"/>
        <end position="259"/>
    </location>
</feature>
<evidence type="ECO:0000256" key="8">
    <source>
        <dbReference type="SAM" id="Phobius"/>
    </source>
</evidence>
<organism evidence="9">
    <name type="scientific">Tepidanaerobacter syntrophicus</name>
    <dbReference type="NCBI Taxonomy" id="224999"/>
    <lineage>
        <taxon>Bacteria</taxon>
        <taxon>Bacillati</taxon>
        <taxon>Bacillota</taxon>
        <taxon>Clostridia</taxon>
        <taxon>Thermosediminibacterales</taxon>
        <taxon>Tepidanaerobacteraceae</taxon>
        <taxon>Tepidanaerobacter</taxon>
    </lineage>
</organism>
<evidence type="ECO:0000256" key="1">
    <source>
        <dbReference type="ARBA" id="ARBA00004651"/>
    </source>
</evidence>
<dbReference type="GO" id="GO:0055085">
    <property type="term" value="P:transmembrane transport"/>
    <property type="evidence" value="ECO:0007669"/>
    <property type="project" value="InterPro"/>
</dbReference>
<feature type="transmembrane region" description="Helical" evidence="8">
    <location>
        <begin position="179"/>
        <end position="200"/>
    </location>
</feature>
<reference evidence="9" key="1">
    <citation type="journal article" date="2016" name="Genome Announc.">
        <title>Draft Genome Sequence of the Syntrophic Lactate-Degrading Bacterium Tepidanaerobacter syntrophicus JLT.</title>
        <authorList>
            <person name="Matsuura N."/>
            <person name="Ohashi A."/>
            <person name="Tourlousse D.M."/>
            <person name="Sekiguchi Y."/>
        </authorList>
    </citation>
    <scope>NUCLEOTIDE SEQUENCE [LARGE SCALE GENOMIC DNA]</scope>
    <source>
        <strain evidence="9">JL</strain>
    </source>
</reference>
<dbReference type="GO" id="GO:0005886">
    <property type="term" value="C:plasma membrane"/>
    <property type="evidence" value="ECO:0007669"/>
    <property type="project" value="UniProtKB-SubCell"/>
</dbReference>
<dbReference type="STRING" id="224999.GCA_001485475_01833"/>
<feature type="transmembrane region" description="Helical" evidence="8">
    <location>
        <begin position="37"/>
        <end position="55"/>
    </location>
</feature>
<accession>A0A0U9HG67</accession>
<dbReference type="PANTHER" id="PTHR36838">
    <property type="entry name" value="AUXIN EFFLUX CARRIER FAMILY PROTEIN"/>
    <property type="match status" value="1"/>
</dbReference>
<evidence type="ECO:0000256" key="2">
    <source>
        <dbReference type="ARBA" id="ARBA00010145"/>
    </source>
</evidence>
<keyword evidence="5 8" id="KW-0812">Transmembrane</keyword>
<comment type="subcellular location">
    <subcellularLocation>
        <location evidence="1">Cell membrane</location>
        <topology evidence="1">Multi-pass membrane protein</topology>
    </subcellularLocation>
</comment>
<evidence type="ECO:0000313" key="9">
    <source>
        <dbReference type="EMBL" id="GAQ25797.1"/>
    </source>
</evidence>
<dbReference type="InterPro" id="IPR038770">
    <property type="entry name" value="Na+/solute_symporter_sf"/>
</dbReference>
<protein>
    <recommendedName>
        <fullName evidence="11">AEC family transporter</fullName>
    </recommendedName>
</protein>
<keyword evidence="10" id="KW-1185">Reference proteome</keyword>
<dbReference type="Gene3D" id="1.20.1530.20">
    <property type="match status" value="1"/>
</dbReference>
<keyword evidence="3" id="KW-0813">Transport</keyword>
<dbReference type="OrthoDB" id="9798064at2"/>
<evidence type="ECO:0000256" key="4">
    <source>
        <dbReference type="ARBA" id="ARBA00022475"/>
    </source>
</evidence>
<evidence type="ECO:0000256" key="7">
    <source>
        <dbReference type="ARBA" id="ARBA00023136"/>
    </source>
</evidence>
<feature type="transmembrane region" description="Helical" evidence="8">
    <location>
        <begin position="6"/>
        <end position="25"/>
    </location>
</feature>
<comment type="similarity">
    <text evidence="2">Belongs to the auxin efflux carrier (TC 2.A.69) family.</text>
</comment>
<dbReference type="RefSeq" id="WP_059033342.1">
    <property type="nucleotide sequence ID" value="NZ_BSDW01000001.1"/>
</dbReference>
<keyword evidence="7 8" id="KW-0472">Membrane</keyword>
<gene>
    <name evidence="9" type="ORF">TSYNT_944</name>
</gene>
<evidence type="ECO:0008006" key="11">
    <source>
        <dbReference type="Google" id="ProtNLM"/>
    </source>
</evidence>
<keyword evidence="6 8" id="KW-1133">Transmembrane helix</keyword>
<dbReference type="EMBL" id="DF977003">
    <property type="protein sequence ID" value="GAQ25797.1"/>
    <property type="molecule type" value="Genomic_DNA"/>
</dbReference>